<dbReference type="RefSeq" id="WP_373872775.1">
    <property type="nucleotide sequence ID" value="NZ_BLAY01000027.1"/>
</dbReference>
<feature type="domain" description="Aminoglycoside phosphotransferase" evidence="1">
    <location>
        <begin position="25"/>
        <end position="100"/>
    </location>
</feature>
<dbReference type="Proteomes" id="UP001050975">
    <property type="component" value="Unassembled WGS sequence"/>
</dbReference>
<protein>
    <recommendedName>
        <fullName evidence="1">Aminoglycoside phosphotransferase domain-containing protein</fullName>
    </recommendedName>
</protein>
<dbReference type="AlphaFoldDB" id="A0AAV3XDA9"/>
<dbReference type="EMBL" id="BLAY01000027">
    <property type="protein sequence ID" value="GET37392.1"/>
    <property type="molecule type" value="Genomic_DNA"/>
</dbReference>
<evidence type="ECO:0000259" key="1">
    <source>
        <dbReference type="Pfam" id="PF01636"/>
    </source>
</evidence>
<gene>
    <name evidence="2" type="ORF">MiSe_21450</name>
</gene>
<dbReference type="InterPro" id="IPR011009">
    <property type="entry name" value="Kinase-like_dom_sf"/>
</dbReference>
<dbReference type="InterPro" id="IPR002575">
    <property type="entry name" value="Aminoglycoside_PTrfase"/>
</dbReference>
<comment type="caution">
    <text evidence="2">The sequence shown here is derived from an EMBL/GenBank/DDBJ whole genome shotgun (WGS) entry which is preliminary data.</text>
</comment>
<organism evidence="2 3">
    <name type="scientific">Microseira wollei NIES-4236</name>
    <dbReference type="NCBI Taxonomy" id="2530354"/>
    <lineage>
        <taxon>Bacteria</taxon>
        <taxon>Bacillati</taxon>
        <taxon>Cyanobacteriota</taxon>
        <taxon>Cyanophyceae</taxon>
        <taxon>Oscillatoriophycideae</taxon>
        <taxon>Aerosakkonematales</taxon>
        <taxon>Aerosakkonemataceae</taxon>
        <taxon>Microseira</taxon>
    </lineage>
</organism>
<accession>A0AAV3XDA9</accession>
<dbReference type="SUPFAM" id="SSF56112">
    <property type="entry name" value="Protein kinase-like (PK-like)"/>
    <property type="match status" value="1"/>
</dbReference>
<evidence type="ECO:0000313" key="3">
    <source>
        <dbReference type="Proteomes" id="UP001050975"/>
    </source>
</evidence>
<name>A0AAV3XDA9_9CYAN</name>
<proteinExistence type="predicted"/>
<dbReference type="Pfam" id="PF01636">
    <property type="entry name" value="APH"/>
    <property type="match status" value="1"/>
</dbReference>
<evidence type="ECO:0000313" key="2">
    <source>
        <dbReference type="EMBL" id="GET37392.1"/>
    </source>
</evidence>
<dbReference type="Gene3D" id="3.90.1200.10">
    <property type="match status" value="1"/>
</dbReference>
<reference evidence="2" key="1">
    <citation type="submission" date="2019-10" db="EMBL/GenBank/DDBJ databases">
        <title>Draft genome sequece of Microseira wollei NIES-4236.</title>
        <authorList>
            <person name="Yamaguchi H."/>
            <person name="Suzuki S."/>
            <person name="Kawachi M."/>
        </authorList>
    </citation>
    <scope>NUCLEOTIDE SEQUENCE</scope>
    <source>
        <strain evidence="2">NIES-4236</strain>
    </source>
</reference>
<keyword evidence="3" id="KW-1185">Reference proteome</keyword>
<sequence length="213" mass="24341">MACIKVPPDCLKFFILYQRYSSLGEAVAELKDAWHPCCLTHNDLKLNNILIHKDWENYPEQLNERMLRLIDWERCAWGDPAFDLGTIIASYLQMWLSSLVVASSIQIEESLRLAETPLELLQPSILALAKAYLSNFPMILEYRPDFLRRVIQFTGLGLIHQIESIMQYQKLFGNTGICMLQVAKTLLCRPEQSIFTVFGTAESELTSLEPVAA</sequence>